<dbReference type="InterPro" id="IPR005300">
    <property type="entry name" value="MltA_B"/>
</dbReference>
<dbReference type="EMBL" id="JABXXR010000220">
    <property type="protein sequence ID" value="NVN41941.1"/>
    <property type="molecule type" value="Genomic_DNA"/>
</dbReference>
<name>A0A850PKU2_9PROT</name>
<dbReference type="AlphaFoldDB" id="A0A850PKU2"/>
<protein>
    <recommendedName>
        <fullName evidence="2">peptidoglycan lytic exotransglycosylase</fullName>
        <ecNumber evidence="2">4.2.2.n1</ecNumber>
    </recommendedName>
    <alternativeName>
        <fullName evidence="5">Murein hydrolase A</fullName>
    </alternativeName>
</protein>
<dbReference type="RefSeq" id="WP_176614790.1">
    <property type="nucleotide sequence ID" value="NZ_JABXXR010000220.1"/>
</dbReference>
<dbReference type="GO" id="GO:0009253">
    <property type="term" value="P:peptidoglycan catabolic process"/>
    <property type="evidence" value="ECO:0007669"/>
    <property type="project" value="TreeGrafter"/>
</dbReference>
<proteinExistence type="predicted"/>
<feature type="non-terminal residue" evidence="7">
    <location>
        <position position="385"/>
    </location>
</feature>
<evidence type="ECO:0000256" key="1">
    <source>
        <dbReference type="ARBA" id="ARBA00001420"/>
    </source>
</evidence>
<keyword evidence="4" id="KW-0961">Cell wall biogenesis/degradation</keyword>
<comment type="catalytic activity">
    <reaction evidence="1">
        <text>Exolytic cleavage of the (1-&gt;4)-beta-glycosidic linkage between N-acetylmuramic acid (MurNAc) and N-acetylglucosamine (GlcNAc) residues in peptidoglycan, from either the reducing or the non-reducing ends of the peptidoglycan chains, with concomitant formation of a 1,6-anhydrobond in the MurNAc residue.</text>
        <dbReference type="EC" id="4.2.2.n1"/>
    </reaction>
</comment>
<organism evidence="7 8">
    <name type="scientific">Ameyamaea chiangmaiensis</name>
    <dbReference type="NCBI Taxonomy" id="442969"/>
    <lineage>
        <taxon>Bacteria</taxon>
        <taxon>Pseudomonadati</taxon>
        <taxon>Pseudomonadota</taxon>
        <taxon>Alphaproteobacteria</taxon>
        <taxon>Acetobacterales</taxon>
        <taxon>Acetobacteraceae</taxon>
        <taxon>Ameyamaea</taxon>
    </lineage>
</organism>
<gene>
    <name evidence="7" type="ORF">HUK82_15440</name>
</gene>
<dbReference type="InterPro" id="IPR010611">
    <property type="entry name" value="3D_dom"/>
</dbReference>
<reference evidence="7 8" key="1">
    <citation type="submission" date="2020-06" db="EMBL/GenBank/DDBJ databases">
        <title>Description of novel acetic acid bacteria.</title>
        <authorList>
            <person name="Sombolestani A."/>
        </authorList>
    </citation>
    <scope>NUCLEOTIDE SEQUENCE [LARGE SCALE GENOMIC DNA]</scope>
    <source>
        <strain evidence="7 8">LMG 27010</strain>
    </source>
</reference>
<dbReference type="GO" id="GO:0008933">
    <property type="term" value="F:peptidoglycan lytic transglycosylase activity"/>
    <property type="evidence" value="ECO:0007669"/>
    <property type="project" value="TreeGrafter"/>
</dbReference>
<evidence type="ECO:0000256" key="4">
    <source>
        <dbReference type="ARBA" id="ARBA00023316"/>
    </source>
</evidence>
<sequence>MTRLISSRRLSAMAGVCALGACSVVPPGGVAFRPTTYDSLPGWSGEPHASLLPMFLDECRTLGARPPESALGGASDTLPAGAHVADWLPACAQARSVPTGDEAAARAFFEQAFTPYVVAGDSGETATYTGYFEPEIRGATTQGGLFQTPLYGPPRDLVRAKATNGQTLSGHWVNGAFQPYDTRAQIDAGSLAGRAPVLLWLADPVDLFFLQIQGAGRVRLPDGTVRRVGYAARNGQAYVPIGRLLVEQGALSADQVSMSSIRAWLAAHPDQAQALMERNPNYVFFRILDETSDARGAPGALGIALTPGRSVAVDKTYLPLAAPVWVETQITLPSGQAGQWSHLAFAQDLGSGINGPTRADLYLGWGETAEHEAGGLHAGGRLVVL</sequence>
<dbReference type="GO" id="GO:0019867">
    <property type="term" value="C:outer membrane"/>
    <property type="evidence" value="ECO:0007669"/>
    <property type="project" value="InterPro"/>
</dbReference>
<dbReference type="EC" id="4.2.2.n1" evidence="2"/>
<dbReference type="Gene3D" id="2.40.40.10">
    <property type="entry name" value="RlpA-like domain"/>
    <property type="match status" value="1"/>
</dbReference>
<dbReference type="GO" id="GO:0009254">
    <property type="term" value="P:peptidoglycan turnover"/>
    <property type="evidence" value="ECO:0007669"/>
    <property type="project" value="InterPro"/>
</dbReference>
<feature type="domain" description="Lytic transglycosylase MltA" evidence="6">
    <location>
        <begin position="135"/>
        <end position="286"/>
    </location>
</feature>
<dbReference type="Pfam" id="PF06725">
    <property type="entry name" value="3D"/>
    <property type="match status" value="1"/>
</dbReference>
<keyword evidence="8" id="KW-1185">Reference proteome</keyword>
<dbReference type="PROSITE" id="PS51257">
    <property type="entry name" value="PROKAR_LIPOPROTEIN"/>
    <property type="match status" value="1"/>
</dbReference>
<evidence type="ECO:0000313" key="8">
    <source>
        <dbReference type="Proteomes" id="UP000585665"/>
    </source>
</evidence>
<dbReference type="Proteomes" id="UP000585665">
    <property type="component" value="Unassembled WGS sequence"/>
</dbReference>
<dbReference type="GO" id="GO:0071555">
    <property type="term" value="P:cell wall organization"/>
    <property type="evidence" value="ECO:0007669"/>
    <property type="project" value="UniProtKB-KW"/>
</dbReference>
<keyword evidence="3" id="KW-0456">Lyase</keyword>
<evidence type="ECO:0000256" key="2">
    <source>
        <dbReference type="ARBA" id="ARBA00012587"/>
    </source>
</evidence>
<dbReference type="SMART" id="SM00925">
    <property type="entry name" value="MltA"/>
    <property type="match status" value="1"/>
</dbReference>
<dbReference type="Pfam" id="PF03562">
    <property type="entry name" value="MltA"/>
    <property type="match status" value="1"/>
</dbReference>
<evidence type="ECO:0000259" key="6">
    <source>
        <dbReference type="SMART" id="SM00925"/>
    </source>
</evidence>
<dbReference type="InterPro" id="IPR026044">
    <property type="entry name" value="MltA"/>
</dbReference>
<dbReference type="Gene3D" id="2.40.240.50">
    <property type="entry name" value="Barwin-like endoglucanases"/>
    <property type="match status" value="1"/>
</dbReference>
<comment type="caution">
    <text evidence="7">The sequence shown here is derived from an EMBL/GenBank/DDBJ whole genome shotgun (WGS) entry which is preliminary data.</text>
</comment>
<dbReference type="PANTHER" id="PTHR30124">
    <property type="entry name" value="MEMBRANE-BOUND LYTIC MUREIN TRANSGLYCOSYLASE A"/>
    <property type="match status" value="1"/>
</dbReference>
<dbReference type="GO" id="GO:0004553">
    <property type="term" value="F:hydrolase activity, hydrolyzing O-glycosyl compounds"/>
    <property type="evidence" value="ECO:0007669"/>
    <property type="project" value="InterPro"/>
</dbReference>
<dbReference type="CDD" id="cd14668">
    <property type="entry name" value="mlta_B"/>
    <property type="match status" value="1"/>
</dbReference>
<evidence type="ECO:0000256" key="3">
    <source>
        <dbReference type="ARBA" id="ARBA00023239"/>
    </source>
</evidence>
<evidence type="ECO:0000313" key="7">
    <source>
        <dbReference type="EMBL" id="NVN41941.1"/>
    </source>
</evidence>
<accession>A0A850PKU2</accession>
<dbReference type="PANTHER" id="PTHR30124:SF0">
    <property type="entry name" value="MEMBRANE-BOUND LYTIC MUREIN TRANSGLYCOSYLASE A"/>
    <property type="match status" value="1"/>
</dbReference>
<dbReference type="CDD" id="cd14485">
    <property type="entry name" value="mltA_like_LT_A"/>
    <property type="match status" value="1"/>
</dbReference>
<dbReference type="PIRSF" id="PIRSF019422">
    <property type="entry name" value="MltA"/>
    <property type="match status" value="1"/>
</dbReference>
<dbReference type="SUPFAM" id="SSF50685">
    <property type="entry name" value="Barwin-like endoglucanases"/>
    <property type="match status" value="1"/>
</dbReference>
<dbReference type="InterPro" id="IPR036908">
    <property type="entry name" value="RlpA-like_sf"/>
</dbReference>
<evidence type="ECO:0000256" key="5">
    <source>
        <dbReference type="ARBA" id="ARBA00030918"/>
    </source>
</evidence>